<gene>
    <name evidence="1" type="ORF">SUNI508_12580</name>
</gene>
<accession>A0ABR2VH66</accession>
<proteinExistence type="predicted"/>
<sequence length="107" mass="12566">MKSSTPLLQDRRWDVEETNFILRNQSTDQVVIYMARYLGRRTHREGVLKFHSLKVGVGMRFPFGTYVREAKCLPREPMWNEVSQEDRFLPLPEPCACVRDLPANWGP</sequence>
<name>A0ABR2VH66_9PEZI</name>
<comment type="caution">
    <text evidence="1">The sequence shown here is derived from an EMBL/GenBank/DDBJ whole genome shotgun (WGS) entry which is preliminary data.</text>
</comment>
<evidence type="ECO:0000313" key="2">
    <source>
        <dbReference type="Proteomes" id="UP001408356"/>
    </source>
</evidence>
<keyword evidence="2" id="KW-1185">Reference proteome</keyword>
<dbReference type="EMBL" id="JARVKF010000005">
    <property type="protein sequence ID" value="KAK9426126.1"/>
    <property type="molecule type" value="Genomic_DNA"/>
</dbReference>
<protein>
    <submittedName>
        <fullName evidence="1">Uncharacterized protein</fullName>
    </submittedName>
</protein>
<organism evidence="1 2">
    <name type="scientific">Seiridium unicorne</name>
    <dbReference type="NCBI Taxonomy" id="138068"/>
    <lineage>
        <taxon>Eukaryota</taxon>
        <taxon>Fungi</taxon>
        <taxon>Dikarya</taxon>
        <taxon>Ascomycota</taxon>
        <taxon>Pezizomycotina</taxon>
        <taxon>Sordariomycetes</taxon>
        <taxon>Xylariomycetidae</taxon>
        <taxon>Amphisphaeriales</taxon>
        <taxon>Sporocadaceae</taxon>
        <taxon>Seiridium</taxon>
    </lineage>
</organism>
<reference evidence="1 2" key="1">
    <citation type="journal article" date="2024" name="J. Plant Pathol.">
        <title>Sequence and assembly of the genome of Seiridium unicorne, isolate CBS 538.82, causal agent of cypress canker disease.</title>
        <authorList>
            <person name="Scali E."/>
            <person name="Rocca G.D."/>
            <person name="Danti R."/>
            <person name="Garbelotto M."/>
            <person name="Barberini S."/>
            <person name="Baroncelli R."/>
            <person name="Emiliani G."/>
        </authorList>
    </citation>
    <scope>NUCLEOTIDE SEQUENCE [LARGE SCALE GENOMIC DNA]</scope>
    <source>
        <strain evidence="1 2">BM-138-508</strain>
    </source>
</reference>
<evidence type="ECO:0000313" key="1">
    <source>
        <dbReference type="EMBL" id="KAK9426126.1"/>
    </source>
</evidence>
<dbReference type="Proteomes" id="UP001408356">
    <property type="component" value="Unassembled WGS sequence"/>
</dbReference>